<dbReference type="Pfam" id="PF02120">
    <property type="entry name" value="Flg_hook"/>
    <property type="match status" value="1"/>
</dbReference>
<dbReference type="KEGG" id="dae:Dtox_2365"/>
<feature type="domain" description="Flagellar hook-length control protein-like C-terminal" evidence="1">
    <location>
        <begin position="106"/>
        <end position="171"/>
    </location>
</feature>
<protein>
    <recommendedName>
        <fullName evidence="1">Flagellar hook-length control protein-like C-terminal domain-containing protein</fullName>
    </recommendedName>
</protein>
<evidence type="ECO:0000259" key="1">
    <source>
        <dbReference type="Pfam" id="PF02120"/>
    </source>
</evidence>
<dbReference type="EMBL" id="CP001720">
    <property type="protein sequence ID" value="ACV63176.1"/>
    <property type="molecule type" value="Genomic_DNA"/>
</dbReference>
<sequence>MVNNINIRPLSQILSNFLDKTIIQQAEKNTLIKNSISSKTMLAKDTKKTTEEVRQNRFDQQQDNTANQANQVIPAPLKTPLFDKARFFYRELPAKDAGTIESGGCLLINLETLSLGKVWITIAAHNDTLRVSFYNNKKEGIEMIKGNLTNLKEELLNSDFKNILIKCQISDDTWVKNNILNNFGLDHSSFVNFKI</sequence>
<accession>C8W0C1</accession>
<dbReference type="AlphaFoldDB" id="C8W0C1"/>
<proteinExistence type="predicted"/>
<evidence type="ECO:0000313" key="3">
    <source>
        <dbReference type="Proteomes" id="UP000002217"/>
    </source>
</evidence>
<reference evidence="2 3" key="1">
    <citation type="journal article" date="2009" name="Stand. Genomic Sci.">
        <title>Complete genome sequence of Desulfotomaculum acetoxidans type strain (5575).</title>
        <authorList>
            <person name="Spring S."/>
            <person name="Lapidus A."/>
            <person name="Schroder M."/>
            <person name="Gleim D."/>
            <person name="Sims D."/>
            <person name="Meincke L."/>
            <person name="Glavina Del Rio T."/>
            <person name="Tice H."/>
            <person name="Copeland A."/>
            <person name="Cheng J.F."/>
            <person name="Lucas S."/>
            <person name="Chen F."/>
            <person name="Nolan M."/>
            <person name="Bruce D."/>
            <person name="Goodwin L."/>
            <person name="Pitluck S."/>
            <person name="Ivanova N."/>
            <person name="Mavromatis K."/>
            <person name="Mikhailova N."/>
            <person name="Pati A."/>
            <person name="Chen A."/>
            <person name="Palaniappan K."/>
            <person name="Land M."/>
            <person name="Hauser L."/>
            <person name="Chang Y.J."/>
            <person name="Jeffries C.D."/>
            <person name="Chain P."/>
            <person name="Saunders E."/>
            <person name="Brettin T."/>
            <person name="Detter J.C."/>
            <person name="Goker M."/>
            <person name="Bristow J."/>
            <person name="Eisen J.A."/>
            <person name="Markowitz V."/>
            <person name="Hugenholtz P."/>
            <person name="Kyrpides N.C."/>
            <person name="Klenk H.P."/>
            <person name="Han C."/>
        </authorList>
    </citation>
    <scope>NUCLEOTIDE SEQUENCE [LARGE SCALE GENOMIC DNA]</scope>
    <source>
        <strain evidence="3">ATCC 49208 / DSM 771 / VKM B-1644</strain>
    </source>
</reference>
<name>C8W0C1_DESAS</name>
<gene>
    <name evidence="2" type="ordered locus">Dtox_2365</name>
</gene>
<dbReference type="HOGENOM" id="CLU_1394356_0_0_9"/>
<keyword evidence="3" id="KW-1185">Reference proteome</keyword>
<evidence type="ECO:0000313" key="2">
    <source>
        <dbReference type="EMBL" id="ACV63176.1"/>
    </source>
</evidence>
<organism evidence="2 3">
    <name type="scientific">Desulfofarcimen acetoxidans (strain ATCC 49208 / DSM 771 / KCTC 5769 / VKM B-1644 / 5575)</name>
    <name type="common">Desulfotomaculum acetoxidans</name>
    <dbReference type="NCBI Taxonomy" id="485916"/>
    <lineage>
        <taxon>Bacteria</taxon>
        <taxon>Bacillati</taxon>
        <taxon>Bacillota</taxon>
        <taxon>Clostridia</taxon>
        <taxon>Eubacteriales</taxon>
        <taxon>Peptococcaceae</taxon>
        <taxon>Desulfofarcimen</taxon>
    </lineage>
</organism>
<dbReference type="Proteomes" id="UP000002217">
    <property type="component" value="Chromosome"/>
</dbReference>
<dbReference type="STRING" id="485916.Dtox_2365"/>
<dbReference type="InterPro" id="IPR021136">
    <property type="entry name" value="Flagellar_hook_control-like_C"/>
</dbReference>